<evidence type="ECO:0000256" key="7">
    <source>
        <dbReference type="SAM" id="Phobius"/>
    </source>
</evidence>
<keyword evidence="3" id="KW-1003">Cell membrane</keyword>
<feature type="transmembrane region" description="Helical" evidence="7">
    <location>
        <begin position="249"/>
        <end position="275"/>
    </location>
</feature>
<feature type="transmembrane region" description="Helical" evidence="7">
    <location>
        <begin position="387"/>
        <end position="405"/>
    </location>
</feature>
<gene>
    <name evidence="8" type="ORF">GCM10011607_36600</name>
</gene>
<evidence type="ECO:0000256" key="4">
    <source>
        <dbReference type="ARBA" id="ARBA00022692"/>
    </source>
</evidence>
<keyword evidence="4 7" id="KW-0812">Transmembrane</keyword>
<dbReference type="Pfam" id="PF01554">
    <property type="entry name" value="MatE"/>
    <property type="match status" value="2"/>
</dbReference>
<evidence type="ECO:0000313" key="9">
    <source>
        <dbReference type="Proteomes" id="UP000617555"/>
    </source>
</evidence>
<comment type="subcellular location">
    <subcellularLocation>
        <location evidence="1">Cell inner membrane</location>
        <topology evidence="1">Multi-pass membrane protein</topology>
    </subcellularLocation>
</comment>
<feature type="transmembrane region" description="Helical" evidence="7">
    <location>
        <begin position="193"/>
        <end position="213"/>
    </location>
</feature>
<feature type="transmembrane region" description="Helical" evidence="7">
    <location>
        <begin position="137"/>
        <end position="155"/>
    </location>
</feature>
<reference evidence="9" key="1">
    <citation type="journal article" date="2019" name="Int. J. Syst. Evol. Microbiol.">
        <title>The Global Catalogue of Microorganisms (GCM) 10K type strain sequencing project: providing services to taxonomists for standard genome sequencing and annotation.</title>
        <authorList>
            <consortium name="The Broad Institute Genomics Platform"/>
            <consortium name="The Broad Institute Genome Sequencing Center for Infectious Disease"/>
            <person name="Wu L."/>
            <person name="Ma J."/>
        </authorList>
    </citation>
    <scope>NUCLEOTIDE SEQUENCE [LARGE SCALE GENOMIC DNA]</scope>
    <source>
        <strain evidence="9">CGMCC 1.15339</strain>
    </source>
</reference>
<dbReference type="InterPro" id="IPR048279">
    <property type="entry name" value="MdtK-like"/>
</dbReference>
<evidence type="ECO:0000256" key="2">
    <source>
        <dbReference type="ARBA" id="ARBA00022448"/>
    </source>
</evidence>
<accession>A0ABQ1JNI4</accession>
<evidence type="ECO:0000313" key="8">
    <source>
        <dbReference type="EMBL" id="GGB72817.1"/>
    </source>
</evidence>
<feature type="transmembrane region" description="Helical" evidence="7">
    <location>
        <begin position="281"/>
        <end position="299"/>
    </location>
</feature>
<dbReference type="InterPro" id="IPR052031">
    <property type="entry name" value="Membrane_Transporter-Flippase"/>
</dbReference>
<name>A0ABQ1JNI4_9GAMM</name>
<evidence type="ECO:0000256" key="6">
    <source>
        <dbReference type="ARBA" id="ARBA00023136"/>
    </source>
</evidence>
<evidence type="ECO:0000256" key="1">
    <source>
        <dbReference type="ARBA" id="ARBA00004429"/>
    </source>
</evidence>
<dbReference type="PANTHER" id="PTHR43549:SF3">
    <property type="entry name" value="MULTIDRUG RESISTANCE PROTEIN YPNP-RELATED"/>
    <property type="match status" value="1"/>
</dbReference>
<feature type="transmembrane region" description="Helical" evidence="7">
    <location>
        <begin position="84"/>
        <end position="107"/>
    </location>
</feature>
<feature type="transmembrane region" description="Helical" evidence="7">
    <location>
        <begin position="20"/>
        <end position="41"/>
    </location>
</feature>
<keyword evidence="2" id="KW-0813">Transport</keyword>
<comment type="caution">
    <text evidence="8">The sequence shown here is derived from an EMBL/GenBank/DDBJ whole genome shotgun (WGS) entry which is preliminary data.</text>
</comment>
<proteinExistence type="predicted"/>
<dbReference type="PANTHER" id="PTHR43549">
    <property type="entry name" value="MULTIDRUG RESISTANCE PROTEIN YPNP-RELATED"/>
    <property type="match status" value="1"/>
</dbReference>
<feature type="transmembrane region" description="Helical" evidence="7">
    <location>
        <begin position="320"/>
        <end position="343"/>
    </location>
</feature>
<evidence type="ECO:0000256" key="3">
    <source>
        <dbReference type="ARBA" id="ARBA00022475"/>
    </source>
</evidence>
<feature type="transmembrane region" description="Helical" evidence="7">
    <location>
        <begin position="355"/>
        <end position="380"/>
    </location>
</feature>
<sequence length="451" mass="48702">MLTVSSTLRILINKTLPLCIGLLAIMSVQLVDSVFIGLLGVNELAAHGMTLPFQTLLIGIQVGIGVGATAIISQAIGEKQHYKAGAIATLSVCGGIIFMSLICLLLWQLDTLVLRVFISLNTYNPQSIILVNLFTPYWPYWLFSALSVAVLYLLTSVYRAHGNTKTTGAMFVTASIINLILDPLLMFYFDLGIIGAAIASSLGYAFATLYVLFDVIPRPWFIVLQPHIGTFKYCIELAKVTSATITNQFLPAASAFVAMILIAKLGTDAIAFWSLLARIESFLLVFTLALTMSIPPMVGHYAGARQHQAIDKLLTATAKLLLGFTAFIAVLLVLSIDIMLPLIPQDPTLNTWIKAALWIMPISYGPLGICMVVVSVFNALGTPKTALMVSFARLFILYIPAIAIGTATGDMINTLIAATIANMLAGTFAWFKLKNHLKSTLAHTQPCVANA</sequence>
<feature type="transmembrane region" description="Helical" evidence="7">
    <location>
        <begin position="167"/>
        <end position="187"/>
    </location>
</feature>
<dbReference type="PIRSF" id="PIRSF006603">
    <property type="entry name" value="DinF"/>
    <property type="match status" value="1"/>
</dbReference>
<keyword evidence="6 7" id="KW-0472">Membrane</keyword>
<dbReference type="InterPro" id="IPR002528">
    <property type="entry name" value="MATE_fam"/>
</dbReference>
<dbReference type="EMBL" id="BMII01000038">
    <property type="protein sequence ID" value="GGB72817.1"/>
    <property type="molecule type" value="Genomic_DNA"/>
</dbReference>
<dbReference type="RefSeq" id="WP_188740735.1">
    <property type="nucleotide sequence ID" value="NZ_BMII01000038.1"/>
</dbReference>
<protein>
    <submittedName>
        <fullName evidence="8">MATE family efflux transporter</fullName>
    </submittedName>
</protein>
<keyword evidence="9" id="KW-1185">Reference proteome</keyword>
<dbReference type="Proteomes" id="UP000617555">
    <property type="component" value="Unassembled WGS sequence"/>
</dbReference>
<feature type="transmembrane region" description="Helical" evidence="7">
    <location>
        <begin position="411"/>
        <end position="431"/>
    </location>
</feature>
<organism evidence="8 9">
    <name type="scientific">Shewanella inventionis</name>
    <dbReference type="NCBI Taxonomy" id="1738770"/>
    <lineage>
        <taxon>Bacteria</taxon>
        <taxon>Pseudomonadati</taxon>
        <taxon>Pseudomonadota</taxon>
        <taxon>Gammaproteobacteria</taxon>
        <taxon>Alteromonadales</taxon>
        <taxon>Shewanellaceae</taxon>
        <taxon>Shewanella</taxon>
    </lineage>
</organism>
<evidence type="ECO:0000256" key="5">
    <source>
        <dbReference type="ARBA" id="ARBA00022989"/>
    </source>
</evidence>
<keyword evidence="5 7" id="KW-1133">Transmembrane helix</keyword>
<feature type="transmembrane region" description="Helical" evidence="7">
    <location>
        <begin position="53"/>
        <end position="72"/>
    </location>
</feature>